<dbReference type="InterPro" id="IPR036188">
    <property type="entry name" value="FAD/NAD-bd_sf"/>
</dbReference>
<feature type="transmembrane region" description="Helical" evidence="6">
    <location>
        <begin position="390"/>
        <end position="410"/>
    </location>
</feature>
<dbReference type="Gene3D" id="3.50.50.60">
    <property type="entry name" value="FAD/NAD(P)-binding domain"/>
    <property type="match status" value="1"/>
</dbReference>
<feature type="domain" description="FAD-binding" evidence="7">
    <location>
        <begin position="5"/>
        <end position="376"/>
    </location>
</feature>
<dbReference type="EMBL" id="JAGPNK010000008">
    <property type="protein sequence ID" value="KAH7317009.1"/>
    <property type="molecule type" value="Genomic_DNA"/>
</dbReference>
<organism evidence="8 9">
    <name type="scientific">Stachybotrys elegans</name>
    <dbReference type="NCBI Taxonomy" id="80388"/>
    <lineage>
        <taxon>Eukaryota</taxon>
        <taxon>Fungi</taxon>
        <taxon>Dikarya</taxon>
        <taxon>Ascomycota</taxon>
        <taxon>Pezizomycotina</taxon>
        <taxon>Sordariomycetes</taxon>
        <taxon>Hypocreomycetidae</taxon>
        <taxon>Hypocreales</taxon>
        <taxon>Stachybotryaceae</taxon>
        <taxon>Stachybotrys</taxon>
    </lineage>
</organism>
<evidence type="ECO:0000256" key="2">
    <source>
        <dbReference type="ARBA" id="ARBA00022630"/>
    </source>
</evidence>
<keyword evidence="9" id="KW-1185">Reference proteome</keyword>
<dbReference type="SUPFAM" id="SSF51905">
    <property type="entry name" value="FAD/NAD(P)-binding domain"/>
    <property type="match status" value="1"/>
</dbReference>
<gene>
    <name evidence="8" type="ORF">B0I35DRAFT_394073</name>
</gene>
<dbReference type="Proteomes" id="UP000813444">
    <property type="component" value="Unassembled WGS sequence"/>
</dbReference>
<dbReference type="PANTHER" id="PTHR13789">
    <property type="entry name" value="MONOOXYGENASE"/>
    <property type="match status" value="1"/>
</dbReference>
<evidence type="ECO:0000313" key="9">
    <source>
        <dbReference type="Proteomes" id="UP000813444"/>
    </source>
</evidence>
<keyword evidence="4" id="KW-0560">Oxidoreductase</keyword>
<keyword evidence="6" id="KW-1133">Transmembrane helix</keyword>
<sequence>MTIRDIVILGAGPCGLSTAIALAKSSSASPQSQPLRITVIELRPCIQTIGGTINITPLGMRYLDYLGAGDKIRQKSISLDSGIDVISLRLGWRLANTWGGIGARRIARHPLVENMLATLLENHSDVVTIQWGRHVTAISETDAKVVMEFNDQSTLQCDLLLGCDGIHSMARRLYVEPERNMVYTGRSVAMGWVKDINRDKAGAHSAPITLPNGSPALRDTAALRKDGAVMVATYYEPSRRNVFLAHVLWVKEGEIGHRDGWKVSAEHHDVVTRQILQSYQGGKVKGFEELISKSESWQFYPINSLPPGGRWRRGRVFLLGDAAHAMQPQGESTGISIEDGVLMARVLERRNSRSLEQMLSDYEAVRRKVVDKHVKRAQRIARFGFFNHSGILSLILEGVTAVVMFFMTLYQEDHFAGDVRTLELPQS</sequence>
<dbReference type="PANTHER" id="PTHR13789:SF309">
    <property type="entry name" value="PUTATIVE (AFU_ORTHOLOGUE AFUA_6G14510)-RELATED"/>
    <property type="match status" value="1"/>
</dbReference>
<evidence type="ECO:0000256" key="1">
    <source>
        <dbReference type="ARBA" id="ARBA00007992"/>
    </source>
</evidence>
<protein>
    <recommendedName>
        <fullName evidence="7">FAD-binding domain-containing protein</fullName>
    </recommendedName>
</protein>
<dbReference type="InterPro" id="IPR002938">
    <property type="entry name" value="FAD-bd"/>
</dbReference>
<keyword evidence="3" id="KW-0274">FAD</keyword>
<proteinExistence type="inferred from homology"/>
<keyword evidence="5" id="KW-0503">Monooxygenase</keyword>
<evidence type="ECO:0000256" key="3">
    <source>
        <dbReference type="ARBA" id="ARBA00022827"/>
    </source>
</evidence>
<dbReference type="GO" id="GO:0071949">
    <property type="term" value="F:FAD binding"/>
    <property type="evidence" value="ECO:0007669"/>
    <property type="project" value="InterPro"/>
</dbReference>
<dbReference type="OrthoDB" id="16820at2759"/>
<comment type="caution">
    <text evidence="8">The sequence shown here is derived from an EMBL/GenBank/DDBJ whole genome shotgun (WGS) entry which is preliminary data.</text>
</comment>
<evidence type="ECO:0000256" key="6">
    <source>
        <dbReference type="SAM" id="Phobius"/>
    </source>
</evidence>
<keyword evidence="6" id="KW-0812">Transmembrane</keyword>
<dbReference type="PRINTS" id="PR00420">
    <property type="entry name" value="RNGMNOXGNASE"/>
</dbReference>
<keyword evidence="2" id="KW-0285">Flavoprotein</keyword>
<reference evidence="8" key="1">
    <citation type="journal article" date="2021" name="Nat. Commun.">
        <title>Genetic determinants of endophytism in the Arabidopsis root mycobiome.</title>
        <authorList>
            <person name="Mesny F."/>
            <person name="Miyauchi S."/>
            <person name="Thiergart T."/>
            <person name="Pickel B."/>
            <person name="Atanasova L."/>
            <person name="Karlsson M."/>
            <person name="Huettel B."/>
            <person name="Barry K.W."/>
            <person name="Haridas S."/>
            <person name="Chen C."/>
            <person name="Bauer D."/>
            <person name="Andreopoulos W."/>
            <person name="Pangilinan J."/>
            <person name="LaButti K."/>
            <person name="Riley R."/>
            <person name="Lipzen A."/>
            <person name="Clum A."/>
            <person name="Drula E."/>
            <person name="Henrissat B."/>
            <person name="Kohler A."/>
            <person name="Grigoriev I.V."/>
            <person name="Martin F.M."/>
            <person name="Hacquard S."/>
        </authorList>
    </citation>
    <scope>NUCLEOTIDE SEQUENCE</scope>
    <source>
        <strain evidence="8">MPI-CAGE-CH-0235</strain>
    </source>
</reference>
<evidence type="ECO:0000256" key="4">
    <source>
        <dbReference type="ARBA" id="ARBA00023002"/>
    </source>
</evidence>
<evidence type="ECO:0000313" key="8">
    <source>
        <dbReference type="EMBL" id="KAH7317009.1"/>
    </source>
</evidence>
<accession>A0A8K0WQ07</accession>
<dbReference type="Pfam" id="PF01494">
    <property type="entry name" value="FAD_binding_3"/>
    <property type="match status" value="1"/>
</dbReference>
<dbReference type="AlphaFoldDB" id="A0A8K0WQ07"/>
<dbReference type="InterPro" id="IPR050493">
    <property type="entry name" value="FAD-dep_Monooxygenase_BioMet"/>
</dbReference>
<keyword evidence="6" id="KW-0472">Membrane</keyword>
<dbReference type="GO" id="GO:0004497">
    <property type="term" value="F:monooxygenase activity"/>
    <property type="evidence" value="ECO:0007669"/>
    <property type="project" value="UniProtKB-KW"/>
</dbReference>
<evidence type="ECO:0000256" key="5">
    <source>
        <dbReference type="ARBA" id="ARBA00023033"/>
    </source>
</evidence>
<evidence type="ECO:0000259" key="7">
    <source>
        <dbReference type="Pfam" id="PF01494"/>
    </source>
</evidence>
<comment type="similarity">
    <text evidence="1">Belongs to the paxM FAD-dependent monooxygenase family.</text>
</comment>
<name>A0A8K0WQ07_9HYPO</name>